<keyword evidence="2" id="KW-1185">Reference proteome</keyword>
<accession>X6LLR5</accession>
<evidence type="ECO:0000313" key="1">
    <source>
        <dbReference type="EMBL" id="ETO01675.1"/>
    </source>
</evidence>
<protein>
    <submittedName>
        <fullName evidence="1">Uncharacterized protein</fullName>
    </submittedName>
</protein>
<comment type="caution">
    <text evidence="1">The sequence shown here is derived from an EMBL/GenBank/DDBJ whole genome shotgun (WGS) entry which is preliminary data.</text>
</comment>
<name>X6LLR5_RETFI</name>
<gene>
    <name evidence="1" type="ORF">RFI_35765</name>
</gene>
<organism evidence="1 2">
    <name type="scientific">Reticulomyxa filosa</name>
    <dbReference type="NCBI Taxonomy" id="46433"/>
    <lineage>
        <taxon>Eukaryota</taxon>
        <taxon>Sar</taxon>
        <taxon>Rhizaria</taxon>
        <taxon>Retaria</taxon>
        <taxon>Foraminifera</taxon>
        <taxon>Monothalamids</taxon>
        <taxon>Reticulomyxidae</taxon>
        <taxon>Reticulomyxa</taxon>
    </lineage>
</organism>
<proteinExistence type="predicted"/>
<evidence type="ECO:0000313" key="2">
    <source>
        <dbReference type="Proteomes" id="UP000023152"/>
    </source>
</evidence>
<dbReference type="AlphaFoldDB" id="X6LLR5"/>
<sequence length="187" mass="22555">MHITEIRKKHVVETIEGIAVENCYYLVVHFVMFGNSLLVFKINREFYDEYYFDSLKTLFQNWTPLVFQFKDWPFNFPFSLSFLQKCFFEIRFGEYVTFFPSRKMTPILDFHNYSTKILDLSGKKTKIQKNAKMLHNENHKQKKINSFSGFLKRRKQIIHPPPKIIQFTLTIKQAHFCKLSFFNLILK</sequence>
<dbReference type="Proteomes" id="UP000023152">
    <property type="component" value="Unassembled WGS sequence"/>
</dbReference>
<dbReference type="EMBL" id="ASPP01037677">
    <property type="protein sequence ID" value="ETO01675.1"/>
    <property type="molecule type" value="Genomic_DNA"/>
</dbReference>
<reference evidence="1 2" key="1">
    <citation type="journal article" date="2013" name="Curr. Biol.">
        <title>The Genome of the Foraminiferan Reticulomyxa filosa.</title>
        <authorList>
            <person name="Glockner G."/>
            <person name="Hulsmann N."/>
            <person name="Schleicher M."/>
            <person name="Noegel A.A."/>
            <person name="Eichinger L."/>
            <person name="Gallinger C."/>
            <person name="Pawlowski J."/>
            <person name="Sierra R."/>
            <person name="Euteneuer U."/>
            <person name="Pillet L."/>
            <person name="Moustafa A."/>
            <person name="Platzer M."/>
            <person name="Groth M."/>
            <person name="Szafranski K."/>
            <person name="Schliwa M."/>
        </authorList>
    </citation>
    <scope>NUCLEOTIDE SEQUENCE [LARGE SCALE GENOMIC DNA]</scope>
</reference>